<feature type="transmembrane region" description="Helical" evidence="1">
    <location>
        <begin position="198"/>
        <end position="221"/>
    </location>
</feature>
<feature type="transmembrane region" description="Helical" evidence="1">
    <location>
        <begin position="152"/>
        <end position="177"/>
    </location>
</feature>
<dbReference type="Proteomes" id="UP001221757">
    <property type="component" value="Unassembled WGS sequence"/>
</dbReference>
<keyword evidence="4" id="KW-1185">Reference proteome</keyword>
<dbReference type="PANTHER" id="PTHR40465">
    <property type="entry name" value="CHROMOSOME 1, WHOLE GENOME SHOTGUN SEQUENCE"/>
    <property type="match status" value="1"/>
</dbReference>
<dbReference type="Pfam" id="PF20152">
    <property type="entry name" value="DUF6534"/>
    <property type="match status" value="1"/>
</dbReference>
<accession>A0AAD7D826</accession>
<protein>
    <recommendedName>
        <fullName evidence="2">DUF6534 domain-containing protein</fullName>
    </recommendedName>
</protein>
<feature type="transmembrane region" description="Helical" evidence="1">
    <location>
        <begin position="6"/>
        <end position="24"/>
    </location>
</feature>
<evidence type="ECO:0000256" key="1">
    <source>
        <dbReference type="SAM" id="Phobius"/>
    </source>
</evidence>
<feature type="transmembrane region" description="Helical" evidence="1">
    <location>
        <begin position="45"/>
        <end position="66"/>
    </location>
</feature>
<sequence>MGVLDLTIGCLLFSSWANMILFTLQCLQTYQYFMKYPKDIWFNKISVAACLGSDFMTVFACLSSVYLYMVTHWGSETYIASQPWCIPVYIIGTGITATIVQVWLTRMVLNLTKQWMWIPLISVFILVGLVGAAATASHIFLNPSYTSRSALVTFVTIWLSGCAAADALITVVIVWKFRTIKTNFVGTKDLLRRLSIASVRNGSITTIMTLVGIVMTIGRVYSLSMLSNLNNRTLLNMGESQGSSGIAGRKTANVETTATILRIRQDVETHYQSDADAIPMSNIMMDHKTRDIESADANSDAGVNLVVTVKPDKHYDSGF</sequence>
<name>A0AAD7D826_MYCRO</name>
<dbReference type="InterPro" id="IPR045339">
    <property type="entry name" value="DUF6534"/>
</dbReference>
<dbReference type="AlphaFoldDB" id="A0AAD7D826"/>
<evidence type="ECO:0000313" key="3">
    <source>
        <dbReference type="EMBL" id="KAJ7683676.1"/>
    </source>
</evidence>
<keyword evidence="1" id="KW-0812">Transmembrane</keyword>
<comment type="caution">
    <text evidence="3">The sequence shown here is derived from an EMBL/GenBank/DDBJ whole genome shotgun (WGS) entry which is preliminary data.</text>
</comment>
<dbReference type="EMBL" id="JARKIE010000106">
    <property type="protein sequence ID" value="KAJ7683676.1"/>
    <property type="molecule type" value="Genomic_DNA"/>
</dbReference>
<gene>
    <name evidence="3" type="ORF">B0H17DRAFT_1204974</name>
</gene>
<organism evidence="3 4">
    <name type="scientific">Mycena rosella</name>
    <name type="common">Pink bonnet</name>
    <name type="synonym">Agaricus rosellus</name>
    <dbReference type="NCBI Taxonomy" id="1033263"/>
    <lineage>
        <taxon>Eukaryota</taxon>
        <taxon>Fungi</taxon>
        <taxon>Dikarya</taxon>
        <taxon>Basidiomycota</taxon>
        <taxon>Agaricomycotina</taxon>
        <taxon>Agaricomycetes</taxon>
        <taxon>Agaricomycetidae</taxon>
        <taxon>Agaricales</taxon>
        <taxon>Marasmiineae</taxon>
        <taxon>Mycenaceae</taxon>
        <taxon>Mycena</taxon>
    </lineage>
</organism>
<keyword evidence="1" id="KW-1133">Transmembrane helix</keyword>
<feature type="domain" description="DUF6534" evidence="2">
    <location>
        <begin position="163"/>
        <end position="232"/>
    </location>
</feature>
<evidence type="ECO:0000259" key="2">
    <source>
        <dbReference type="Pfam" id="PF20152"/>
    </source>
</evidence>
<keyword evidence="1" id="KW-0472">Membrane</keyword>
<feature type="transmembrane region" description="Helical" evidence="1">
    <location>
        <begin position="116"/>
        <end position="140"/>
    </location>
</feature>
<dbReference type="PANTHER" id="PTHR40465:SF1">
    <property type="entry name" value="DUF6534 DOMAIN-CONTAINING PROTEIN"/>
    <property type="match status" value="1"/>
</dbReference>
<feature type="transmembrane region" description="Helical" evidence="1">
    <location>
        <begin position="86"/>
        <end position="104"/>
    </location>
</feature>
<evidence type="ECO:0000313" key="4">
    <source>
        <dbReference type="Proteomes" id="UP001221757"/>
    </source>
</evidence>
<reference evidence="3" key="1">
    <citation type="submission" date="2023-03" db="EMBL/GenBank/DDBJ databases">
        <title>Massive genome expansion in bonnet fungi (Mycena s.s.) driven by repeated elements and novel gene families across ecological guilds.</title>
        <authorList>
            <consortium name="Lawrence Berkeley National Laboratory"/>
            <person name="Harder C.B."/>
            <person name="Miyauchi S."/>
            <person name="Viragh M."/>
            <person name="Kuo A."/>
            <person name="Thoen E."/>
            <person name="Andreopoulos B."/>
            <person name="Lu D."/>
            <person name="Skrede I."/>
            <person name="Drula E."/>
            <person name="Henrissat B."/>
            <person name="Morin E."/>
            <person name="Kohler A."/>
            <person name="Barry K."/>
            <person name="LaButti K."/>
            <person name="Morin E."/>
            <person name="Salamov A."/>
            <person name="Lipzen A."/>
            <person name="Mereny Z."/>
            <person name="Hegedus B."/>
            <person name="Baldrian P."/>
            <person name="Stursova M."/>
            <person name="Weitz H."/>
            <person name="Taylor A."/>
            <person name="Grigoriev I.V."/>
            <person name="Nagy L.G."/>
            <person name="Martin F."/>
            <person name="Kauserud H."/>
        </authorList>
    </citation>
    <scope>NUCLEOTIDE SEQUENCE</scope>
    <source>
        <strain evidence="3">CBHHK067</strain>
    </source>
</reference>
<proteinExistence type="predicted"/>